<feature type="domain" description="Transglycosylase SLT" evidence="4">
    <location>
        <begin position="30"/>
        <end position="135"/>
    </location>
</feature>
<dbReference type="InterPro" id="IPR008258">
    <property type="entry name" value="Transglycosylase_SLT_dom_1"/>
</dbReference>
<name>A0A418NL08_9SPHN</name>
<feature type="signal peptide" evidence="3">
    <location>
        <begin position="1"/>
        <end position="21"/>
    </location>
</feature>
<evidence type="ECO:0000256" key="1">
    <source>
        <dbReference type="ARBA" id="ARBA00007734"/>
    </source>
</evidence>
<comment type="similarity">
    <text evidence="1">Belongs to the transglycosylase Slt family.</text>
</comment>
<dbReference type="CDD" id="cd00254">
    <property type="entry name" value="LT-like"/>
    <property type="match status" value="1"/>
</dbReference>
<keyword evidence="3" id="KW-0732">Signal</keyword>
<organism evidence="5 6">
    <name type="scientific">Pelagerythrobacter aerophilus</name>
    <dbReference type="NCBI Taxonomy" id="2306995"/>
    <lineage>
        <taxon>Bacteria</taxon>
        <taxon>Pseudomonadati</taxon>
        <taxon>Pseudomonadota</taxon>
        <taxon>Alphaproteobacteria</taxon>
        <taxon>Sphingomonadales</taxon>
        <taxon>Erythrobacteraceae</taxon>
        <taxon>Pelagerythrobacter</taxon>
    </lineage>
</organism>
<dbReference type="InterPro" id="IPR023346">
    <property type="entry name" value="Lysozyme-like_dom_sf"/>
</dbReference>
<comment type="similarity">
    <text evidence="2">Belongs to the virb1 family.</text>
</comment>
<dbReference type="SUPFAM" id="SSF53955">
    <property type="entry name" value="Lysozyme-like"/>
    <property type="match status" value="1"/>
</dbReference>
<dbReference type="RefSeq" id="WP_119511921.1">
    <property type="nucleotide sequence ID" value="NZ_QXFK01000011.1"/>
</dbReference>
<dbReference type="OrthoDB" id="9801695at2"/>
<dbReference type="PANTHER" id="PTHR37423">
    <property type="entry name" value="SOLUBLE LYTIC MUREIN TRANSGLYCOSYLASE-RELATED"/>
    <property type="match status" value="1"/>
</dbReference>
<accession>A0A418NL08</accession>
<reference evidence="5 6" key="1">
    <citation type="submission" date="2018-08" db="EMBL/GenBank/DDBJ databases">
        <title>Altererythrobacter sp.Ery1 and Ery12, the genome sequencing of novel strains in genus Alterythrobacter.</title>
        <authorList>
            <person name="Cheng H."/>
            <person name="Wu Y.-H."/>
            <person name="Fang C."/>
            <person name="Xu X.-W."/>
        </authorList>
    </citation>
    <scope>NUCLEOTIDE SEQUENCE [LARGE SCALE GENOMIC DNA]</scope>
    <source>
        <strain evidence="5 6">Ery1</strain>
    </source>
</reference>
<keyword evidence="6" id="KW-1185">Reference proteome</keyword>
<dbReference type="PANTHER" id="PTHR37423:SF2">
    <property type="entry name" value="MEMBRANE-BOUND LYTIC MUREIN TRANSGLYCOSYLASE C"/>
    <property type="match status" value="1"/>
</dbReference>
<evidence type="ECO:0000256" key="2">
    <source>
        <dbReference type="ARBA" id="ARBA00009387"/>
    </source>
</evidence>
<dbReference type="AlphaFoldDB" id="A0A418NL08"/>
<comment type="caution">
    <text evidence="5">The sequence shown here is derived from an EMBL/GenBank/DDBJ whole genome shotgun (WGS) entry which is preliminary data.</text>
</comment>
<dbReference type="Proteomes" id="UP000285092">
    <property type="component" value="Unassembled WGS sequence"/>
</dbReference>
<evidence type="ECO:0000313" key="5">
    <source>
        <dbReference type="EMBL" id="RIV80335.1"/>
    </source>
</evidence>
<protein>
    <submittedName>
        <fullName evidence="5">Lytic transglycosylase domain-containing protein</fullName>
    </submittedName>
</protein>
<evidence type="ECO:0000259" key="4">
    <source>
        <dbReference type="Pfam" id="PF01464"/>
    </source>
</evidence>
<gene>
    <name evidence="5" type="ORF">D2V04_03325</name>
</gene>
<feature type="chain" id="PRO_5019195449" evidence="3">
    <location>
        <begin position="22"/>
        <end position="207"/>
    </location>
</feature>
<dbReference type="EMBL" id="QXFK01000011">
    <property type="protein sequence ID" value="RIV80335.1"/>
    <property type="molecule type" value="Genomic_DNA"/>
</dbReference>
<dbReference type="Pfam" id="PF01464">
    <property type="entry name" value="SLT"/>
    <property type="match status" value="1"/>
</dbReference>
<dbReference type="Gene3D" id="1.10.530.10">
    <property type="match status" value="1"/>
</dbReference>
<proteinExistence type="inferred from homology"/>
<evidence type="ECO:0000313" key="6">
    <source>
        <dbReference type="Proteomes" id="UP000285092"/>
    </source>
</evidence>
<sequence length="207" mass="22019">MARLSCLIAALALIASSPAAADPVDRWRTYIAEAAARFDIPGAWIERVMRAESGGRTTLDGRPIASHAGAMGLMQLMPGTWAEMRASLALGSDPHDPRDNILAGAAYLRRMYDRFGYPGLFAAYNAGPARYAEHLTTGRALPQETRAYLTMVGAASAAETTSPQTVQTRLFFLGGSKSEDSAAHSATKNPSDIFVVLSPGAQTTDTK</sequence>
<evidence type="ECO:0000256" key="3">
    <source>
        <dbReference type="SAM" id="SignalP"/>
    </source>
</evidence>